<dbReference type="STRING" id="1202768.SAMN05216285_1218"/>
<dbReference type="GO" id="GO:0032259">
    <property type="term" value="P:methylation"/>
    <property type="evidence" value="ECO:0007669"/>
    <property type="project" value="UniProtKB-KW"/>
</dbReference>
<dbReference type="OrthoDB" id="93530at2157"/>
<keyword evidence="2" id="KW-0808">Transferase</keyword>
<feature type="domain" description="DNA methylase N-4/N-6" evidence="3">
    <location>
        <begin position="522"/>
        <end position="700"/>
    </location>
</feature>
<evidence type="ECO:0000259" key="4">
    <source>
        <dbReference type="Pfam" id="PF06634"/>
    </source>
</evidence>
<dbReference type="Proteomes" id="UP000183275">
    <property type="component" value="Unassembled WGS sequence"/>
</dbReference>
<feature type="domain" description="DUF1156" evidence="4">
    <location>
        <begin position="24"/>
        <end position="72"/>
    </location>
</feature>
<reference evidence="6" key="1">
    <citation type="submission" date="2016-10" db="EMBL/GenBank/DDBJ databases">
        <authorList>
            <person name="Varghese N."/>
        </authorList>
    </citation>
    <scope>NUCLEOTIDE SEQUENCE [LARGE SCALE GENOMIC DNA]</scope>
    <source>
        <strain evidence="6">CGMCC 1.12284</strain>
    </source>
</reference>
<evidence type="ECO:0000313" key="5">
    <source>
        <dbReference type="EMBL" id="SEV94627.1"/>
    </source>
</evidence>
<sequence length="951" mass="108528">MTENQDSRLSDGIDYKPVKAESVLPTKTVGIECLKEANPETMSPHRNLFKWFARRPTAATRLAILASILPDDVDNDKLLQLMCVGPKEDLNRDISDYVLEKFSTKNQREGSIEDHFGYEYPHRRIPPESKFQDLHQQIEEHWDGELPTVLDPTAGGGTIPLESLRYGLPTISNELNPVAWLLNKVILEYAPIVGSIEEDIQTWVSSIEEYTSEELDDFFPDRNGVSPSHYFRAYSITCPSCGDPLPISNRWYFNRRRNAAVYPKVEDGELNFDIIDPEEAETREGYDPNQGTVSGGDAECPHCGVVTERSDLVKIFKNGDFEFEVCGVRYEDDIGGKRYYPPTEEDVKAIEKANEKVSSNLRLSTILSTDRYEGYYDRAVPYGIEQWRDVYSPRQLLAHATYLEAFEQVKPEIQSQYEEEKANLILILLSFISVKLIRRSSRLNPITPRRGSPDNMLGNNNFSFQWHFGESNLTVGTYSYESESKNVLESYEEVVQYVSHVEEPATVYQGDAANLPCDDGSIQSVVIDPPYGDNVMYAEISDAFYVWFREYLGDVFSETFADQETNKQDEAVENPIIVNPDEDESTSEVARERYEEKMGEVFSEAYRVLEQGGTLTIYFTDKEIEAWDSLTMSIIQSGFIISATHTITSEVPYRVGVQENASADSTLLLTCRKPKREPSDRNPTLWRDIKDRTREVAREKAAELLESDHNLTKTDMIISAFGPTLRVFTQEFPVVDDKDNEVRPKQALTEARAAVTEVLIERELSGDLQTVDALSTWYILSWLVYEDENIPYDEARQLGLGIGVRIDDIKNKTKIWSKSKDTLVLRGQDYRVRDYTALEAGEKRRERAYPVNPQDTSFDYNVDAVHAALNVLETKGGDFTWNWLKERDLQNSSWFTKTVKSLLQVIPQDHPDYDPLVNLASGETGQLLDIDTDFLSRESNSEQTRTTLQDF</sequence>
<keyword evidence="1 5" id="KW-0489">Methyltransferase</keyword>
<proteinExistence type="predicted"/>
<dbReference type="Pfam" id="PF01555">
    <property type="entry name" value="N6_N4_Mtase"/>
    <property type="match status" value="1"/>
</dbReference>
<dbReference type="EMBL" id="FOIS01000002">
    <property type="protein sequence ID" value="SEV94627.1"/>
    <property type="molecule type" value="Genomic_DNA"/>
</dbReference>
<evidence type="ECO:0000256" key="2">
    <source>
        <dbReference type="ARBA" id="ARBA00022679"/>
    </source>
</evidence>
<organism evidence="5 6">
    <name type="scientific">Natrinema salifodinae</name>
    <dbReference type="NCBI Taxonomy" id="1202768"/>
    <lineage>
        <taxon>Archaea</taxon>
        <taxon>Methanobacteriati</taxon>
        <taxon>Methanobacteriota</taxon>
        <taxon>Stenosarchaea group</taxon>
        <taxon>Halobacteria</taxon>
        <taxon>Halobacteriales</taxon>
        <taxon>Natrialbaceae</taxon>
        <taxon>Natrinema</taxon>
    </lineage>
</organism>
<evidence type="ECO:0000259" key="3">
    <source>
        <dbReference type="Pfam" id="PF01555"/>
    </source>
</evidence>
<dbReference type="Pfam" id="PF06634">
    <property type="entry name" value="DUF1156"/>
    <property type="match status" value="1"/>
</dbReference>
<gene>
    <name evidence="5" type="ORF">SAMN05216285_1218</name>
</gene>
<evidence type="ECO:0000256" key="1">
    <source>
        <dbReference type="ARBA" id="ARBA00022603"/>
    </source>
</evidence>
<protein>
    <submittedName>
        <fullName evidence="5">Adenine-specific DNA methylase, contains a Zn-ribbon domain</fullName>
    </submittedName>
</protein>
<dbReference type="InterPro" id="IPR029063">
    <property type="entry name" value="SAM-dependent_MTases_sf"/>
</dbReference>
<dbReference type="InterPro" id="IPR009537">
    <property type="entry name" value="DUF1156"/>
</dbReference>
<dbReference type="Gene3D" id="3.40.50.150">
    <property type="entry name" value="Vaccinia Virus protein VP39"/>
    <property type="match status" value="1"/>
</dbReference>
<dbReference type="GO" id="GO:0008170">
    <property type="term" value="F:N-methyltransferase activity"/>
    <property type="evidence" value="ECO:0007669"/>
    <property type="project" value="InterPro"/>
</dbReference>
<evidence type="ECO:0000313" key="6">
    <source>
        <dbReference type="Proteomes" id="UP000183275"/>
    </source>
</evidence>
<dbReference type="AlphaFoldDB" id="A0A1I0N1K0"/>
<accession>A0A1I0N1K0</accession>
<keyword evidence="6" id="KW-1185">Reference proteome</keyword>
<dbReference type="SUPFAM" id="SSF53335">
    <property type="entry name" value="S-adenosyl-L-methionine-dependent methyltransferases"/>
    <property type="match status" value="2"/>
</dbReference>
<name>A0A1I0N1K0_9EURY</name>
<dbReference type="GO" id="GO:0003677">
    <property type="term" value="F:DNA binding"/>
    <property type="evidence" value="ECO:0007669"/>
    <property type="project" value="InterPro"/>
</dbReference>
<dbReference type="RefSeq" id="WP_074854650.1">
    <property type="nucleotide sequence ID" value="NZ_FOIS01000002.1"/>
</dbReference>
<dbReference type="InterPro" id="IPR002941">
    <property type="entry name" value="DNA_methylase_N4/N6"/>
</dbReference>